<proteinExistence type="predicted"/>
<evidence type="ECO:0000313" key="2">
    <source>
        <dbReference type="EMBL" id="ORC87075.1"/>
    </source>
</evidence>
<dbReference type="GO" id="GO:0031464">
    <property type="term" value="C:Cul4A-RING E3 ubiquitin ligase complex"/>
    <property type="evidence" value="ECO:0007669"/>
    <property type="project" value="InterPro"/>
</dbReference>
<dbReference type="PANTHER" id="PTHR31743">
    <property type="entry name" value="TRANSIENT RECEPTOR POTENTIAL CHANNEL 4-ASSOCIATED PROTEIN TCPC4AP"/>
    <property type="match status" value="1"/>
</dbReference>
<feature type="region of interest" description="Disordered" evidence="1">
    <location>
        <begin position="601"/>
        <end position="628"/>
    </location>
</feature>
<dbReference type="InterPro" id="IPR022162">
    <property type="entry name" value="TRPC4AP"/>
</dbReference>
<evidence type="ECO:0000313" key="3">
    <source>
        <dbReference type="Proteomes" id="UP000192257"/>
    </source>
</evidence>
<feature type="compositionally biased region" description="Low complexity" evidence="1">
    <location>
        <begin position="603"/>
        <end position="625"/>
    </location>
</feature>
<dbReference type="GeneID" id="39987417"/>
<dbReference type="GO" id="GO:0006511">
    <property type="term" value="P:ubiquitin-dependent protein catabolic process"/>
    <property type="evidence" value="ECO:0007669"/>
    <property type="project" value="InterPro"/>
</dbReference>
<dbReference type="OrthoDB" id="248587at2759"/>
<evidence type="ECO:0000256" key="1">
    <source>
        <dbReference type="SAM" id="MobiDB-lite"/>
    </source>
</evidence>
<name>A0A1X0NQT3_9TRYP</name>
<keyword evidence="3" id="KW-1185">Reference proteome</keyword>
<dbReference type="RefSeq" id="XP_028881141.1">
    <property type="nucleotide sequence ID" value="XM_029027637.1"/>
</dbReference>
<dbReference type="VEuPathDB" id="TriTrypDB:TM35_000242250"/>
<reference evidence="2 3" key="1">
    <citation type="submission" date="2017-03" db="EMBL/GenBank/DDBJ databases">
        <title>An alternative strategy for trypanosome survival in the mammalian bloodstream revealed through genome and transcriptome analysis of the ubiquitous bovine parasite Trypanosoma (Megatrypanum) theileri.</title>
        <authorList>
            <person name="Kelly S."/>
            <person name="Ivens A."/>
            <person name="Mott A."/>
            <person name="O'Neill E."/>
            <person name="Emms D."/>
            <person name="Macleod O."/>
            <person name="Voorheis P."/>
            <person name="Matthews J."/>
            <person name="Matthews K."/>
            <person name="Carrington M."/>
        </authorList>
    </citation>
    <scope>NUCLEOTIDE SEQUENCE [LARGE SCALE GENOMIC DNA]</scope>
    <source>
        <strain evidence="2">Edinburgh</strain>
    </source>
</reference>
<dbReference type="EMBL" id="NBCO01000024">
    <property type="protein sequence ID" value="ORC87075.1"/>
    <property type="molecule type" value="Genomic_DNA"/>
</dbReference>
<gene>
    <name evidence="2" type="ORF">TM35_000242250</name>
</gene>
<protein>
    <submittedName>
        <fullName evidence="2">Uncharacterized protein</fullName>
    </submittedName>
</protein>
<dbReference type="GO" id="GO:0019902">
    <property type="term" value="F:phosphatase binding"/>
    <property type="evidence" value="ECO:0007669"/>
    <property type="project" value="TreeGrafter"/>
</dbReference>
<dbReference type="Proteomes" id="UP000192257">
    <property type="component" value="Unassembled WGS sequence"/>
</dbReference>
<sequence>MSLFQSLRAQRSGRDPVCVRDVLSWSQPPLKMSNEESQQLRELNTLSGEQFDLLKHIVGAWERGDFVAVNRWLQECNAYFDPNKPHLLVYFVGLGGIDLFVTLLCDVNVSTHSRKGKLHINTTGKDLAFPREFVAAIASLMRVLTELLVCQNELGWYYYDHYPGFFFQLLELARVPDLRFAALVMLEHLVLSVGPVLEISKIPLLQELIRTEDDATLAILCRVIALLIVPGVVLNQRESPHQRLLFPETLLPLQRIQRVIDSNVLWLIGEKGLVKRLVALCEVGVSNDDPPVYHGDQSFLSPVGSFMQPLLRDWYTTAIAPMPSIAAGVTPNIFAGLDLVQFPFTVSRMVSRANGNDNTGDRTDWRGSSGFATVTTTASGAAASTVEAASMIPPSQEDFISMTDISLQEALGNTMAAWAEDDATSVPSVAAVGSNVDFSWFVGCADAKQRWRMRDLTLRAEVDDNRPLLCGFGPVTDKTAYEAFQQQSAVFWKLLKPIMRHHVMPNRTQIIVSAQSEILFVLNLMLSTFFFGDVWCTLRECQWIKVANKFYDAAFESRASHNAISPYFENLRQSSELHQLPRFLTSSECREGTEVVEEVLQPNENDNYHNNSNNNSRDINNVNSSYNNEHDKERLPIAMQVGEDTEAYMRHGTLHGVSDDSDGFDDKIHQHEPNTIRKLELLRGVQEFWNAQDRRECFMLLEGDTSEQSAPLAMKIAITLAERGEDSCVETSACHALEGYLRCFSFVIREKAAANSPQSVLGEVLMGSILEHRVYNATYVPGLSGSLSPSKRIDSFFALLGELIRYHHKNLTLLQNYVMGFVSLQHLNGPTAISSSNSRHVHATSAQMEQLLRLPPLDRQEHEPFAKVLMRRIYRHGCDTNLFVRSLLLSLTPGLRSKMNYVWKPVTPFTVDAKESLDGIARIGDIVTGHPNRLSYIGKNSRRFIAILSERKRAKDNKESGEVNFPSESEAAVFGNYSSTTTSSSSFDIPSNMKTTAMANDSTVSSSSSFLSLWDMLQILLRAPHRLLLGERPFPRFFDDFDRDIIMGKIELPPIGPPPHLVVPLYPEMEGTENGGLASLIGLEKTLLQEPHKLVYGMLGPLNAERIQNAGRLCVVTTCVLLFVRAARLGGAEAVHDILKKLRPQALAGYKKWKKERDAPMHCSKRKLQRGRSTVRKEEVEKEAVEGTEGGILPNHSHSERSSCLCTASDGADRCSSFLLYGHCAPRSAGEEYYYRYGGCFFRNMFRLMCVWVGHYGACQRYVETLYYCTEVPFAESKCVVLYLMRILPDYFL</sequence>
<accession>A0A1X0NQT3</accession>
<dbReference type="PANTHER" id="PTHR31743:SF1">
    <property type="entry name" value="SHORT TRANSIENT RECEPTOR POTENTIAL CHANNEL 4-ASSOCIATED PROTEIN"/>
    <property type="match status" value="1"/>
</dbReference>
<organism evidence="2 3">
    <name type="scientific">Trypanosoma theileri</name>
    <dbReference type="NCBI Taxonomy" id="67003"/>
    <lineage>
        <taxon>Eukaryota</taxon>
        <taxon>Discoba</taxon>
        <taxon>Euglenozoa</taxon>
        <taxon>Kinetoplastea</taxon>
        <taxon>Metakinetoplastina</taxon>
        <taxon>Trypanosomatida</taxon>
        <taxon>Trypanosomatidae</taxon>
        <taxon>Trypanosoma</taxon>
    </lineage>
</organism>
<comment type="caution">
    <text evidence="2">The sequence shown here is derived from an EMBL/GenBank/DDBJ whole genome shotgun (WGS) entry which is preliminary data.</text>
</comment>